<organism evidence="1 2">
    <name type="scientific">Mycoplasma anserisalpingitidis</name>
    <dbReference type="NCBI Taxonomy" id="519450"/>
    <lineage>
        <taxon>Bacteria</taxon>
        <taxon>Bacillati</taxon>
        <taxon>Mycoplasmatota</taxon>
        <taxon>Mollicutes</taxon>
        <taxon>Mycoplasmataceae</taxon>
        <taxon>Mycoplasma</taxon>
    </lineage>
</organism>
<dbReference type="RefSeq" id="WP_146309206.1">
    <property type="nucleotide sequence ID" value="NZ_CP041663.1"/>
</dbReference>
<dbReference type="AlphaFoldDB" id="A0A5B8K6P5"/>
<proteinExistence type="predicted"/>
<dbReference type="EMBL" id="CP041663">
    <property type="protein sequence ID" value="QDY88755.1"/>
    <property type="molecule type" value="Genomic_DNA"/>
</dbReference>
<sequence length="153" mass="18427">MKVKEGYCYHIKDEFFVKFDSQNLLINKEDNGYRPHFYAIRDFENDEILWMIPISSRIKKYKKIMNDKFSKFKRCNTIVIGELAGRQRAFLIQNAFPIKEIYIDHIHILKGKEIYVHEELDKKLKTYLRDVIQINKCGIKVFFTDVDEILKKL</sequence>
<dbReference type="CDD" id="cd17492">
    <property type="entry name" value="toxin_CptN"/>
    <property type="match status" value="1"/>
</dbReference>
<gene>
    <name evidence="1" type="ORF">FOY43_03830</name>
</gene>
<dbReference type="InterPro" id="IPR053735">
    <property type="entry name" value="Type_III_TA_endoRNase"/>
</dbReference>
<name>A0A5B8K6P5_9MOLU</name>
<evidence type="ECO:0000313" key="1">
    <source>
        <dbReference type="EMBL" id="QDY88755.1"/>
    </source>
</evidence>
<accession>A0A5B8K6P5</accession>
<dbReference type="Proteomes" id="UP000317512">
    <property type="component" value="Chromosome"/>
</dbReference>
<dbReference type="Gene3D" id="3.10.129.130">
    <property type="match status" value="1"/>
</dbReference>
<protein>
    <submittedName>
        <fullName evidence="1">Uncharacterized protein</fullName>
    </submittedName>
</protein>
<dbReference type="InterPro" id="IPR058108">
    <property type="entry name" value="CptIN-like"/>
</dbReference>
<dbReference type="OrthoDB" id="1682300at2"/>
<dbReference type="NCBIfam" id="NF047359">
    <property type="entry name" value="CptIN"/>
    <property type="match status" value="1"/>
</dbReference>
<evidence type="ECO:0000313" key="2">
    <source>
        <dbReference type="Proteomes" id="UP000317512"/>
    </source>
</evidence>
<reference evidence="2" key="1">
    <citation type="submission" date="2019-07" db="EMBL/GenBank/DDBJ databases">
        <title>Complete genome sequences of three Mycoplasma sp. 1220 strains.</title>
        <authorList>
            <person name="Grozner D."/>
            <person name="Forro B."/>
            <person name="Kovacs A.B."/>
            <person name="Marton S."/>
            <person name="Banyai K."/>
            <person name="Kreizinger Z."/>
            <person name="Sulyok K.M."/>
            <person name="Gyuranecz M."/>
        </authorList>
    </citation>
    <scope>NUCLEOTIDE SEQUENCE [LARGE SCALE GENOMIC DNA]</scope>
    <source>
        <strain evidence="2">MYCAV93</strain>
    </source>
</reference>